<dbReference type="Proteomes" id="UP000245627">
    <property type="component" value="Unassembled WGS sequence"/>
</dbReference>
<dbReference type="EMBL" id="QDKG01000005">
    <property type="protein sequence ID" value="PVH24505.1"/>
    <property type="molecule type" value="Genomic_DNA"/>
</dbReference>
<accession>A0A2T8HGF4</accession>
<reference evidence="1 2" key="1">
    <citation type="submission" date="2018-04" db="EMBL/GenBank/DDBJ databases">
        <title>Sphingobacterium cortibacter sp. nov.</title>
        <authorList>
            <person name="Li Y."/>
        </authorList>
    </citation>
    <scope>NUCLEOTIDE SEQUENCE [LARGE SCALE GENOMIC DNA]</scope>
    <source>
        <strain evidence="1 2">2c-3</strain>
    </source>
</reference>
<comment type="caution">
    <text evidence="1">The sequence shown here is derived from an EMBL/GenBank/DDBJ whole genome shotgun (WGS) entry which is preliminary data.</text>
</comment>
<organism evidence="1 2">
    <name type="scientific">Sphingobacterium corticibacter</name>
    <dbReference type="NCBI Taxonomy" id="2171749"/>
    <lineage>
        <taxon>Bacteria</taxon>
        <taxon>Pseudomonadati</taxon>
        <taxon>Bacteroidota</taxon>
        <taxon>Sphingobacteriia</taxon>
        <taxon>Sphingobacteriales</taxon>
        <taxon>Sphingobacteriaceae</taxon>
        <taxon>Sphingobacterium</taxon>
    </lineage>
</organism>
<dbReference type="AlphaFoldDB" id="A0A2T8HGF4"/>
<dbReference type="OrthoDB" id="1027207at2"/>
<evidence type="ECO:0000313" key="1">
    <source>
        <dbReference type="EMBL" id="PVH24505.1"/>
    </source>
</evidence>
<proteinExistence type="predicted"/>
<protein>
    <submittedName>
        <fullName evidence="1">Uncharacterized protein</fullName>
    </submittedName>
</protein>
<evidence type="ECO:0000313" key="2">
    <source>
        <dbReference type="Proteomes" id="UP000245627"/>
    </source>
</evidence>
<sequence length="344" mass="39549">MKKIEKMIWIAVLCFLSSNGRSQTADTLSQKQKFQDTTNMRRNALDYASRQFAMVRPFNVEFSQVAPYRYTPKKDGSSLPESKVSSYHHIKANANLYFLAKKKLILGATFSYRYTSADNDFTVPSSGLVQAVKNDFTYHSTSLNFTYISKIFTKPFFVNTSLIVDGSEKHFERLKGLAIGTIVLKADTRTKFMAGILVNVDPSTQLPLLPMITYERKFNNGMMLDLIMPRQLLVRKHVFERGRISMGTELDRNGFYLYNINEHLPSQKYEYRQIELDNGVIYEHLIGDYLILTARTGLKWIAISRLFEKEKTFSAQWLETSAKPTAYFNVGISFNPFAKKMLGK</sequence>
<keyword evidence="2" id="KW-1185">Reference proteome</keyword>
<name>A0A2T8HGF4_9SPHI</name>
<dbReference type="RefSeq" id="WP_116776453.1">
    <property type="nucleotide sequence ID" value="NZ_QDKG01000005.1"/>
</dbReference>
<gene>
    <name evidence="1" type="ORF">DC487_13290</name>
</gene>